<name>A0A9W9KP43_9EURO</name>
<keyword evidence="5" id="KW-0862">Zinc</keyword>
<dbReference type="EMBL" id="JAPQKI010000001">
    <property type="protein sequence ID" value="KAJ5112682.1"/>
    <property type="molecule type" value="Genomic_DNA"/>
</dbReference>
<keyword evidence="3" id="KW-0479">Metal-binding</keyword>
<keyword evidence="4" id="KW-0378">Hydrolase</keyword>
<evidence type="ECO:0000256" key="4">
    <source>
        <dbReference type="ARBA" id="ARBA00022801"/>
    </source>
</evidence>
<dbReference type="GeneID" id="81352210"/>
<dbReference type="Proteomes" id="UP001149074">
    <property type="component" value="Unassembled WGS sequence"/>
</dbReference>
<dbReference type="Gene3D" id="3.60.15.10">
    <property type="entry name" value="Ribonuclease Z/Hydroxyacylglutathione hydrolase-like"/>
    <property type="match status" value="1"/>
</dbReference>
<sequence length="310" mass="34841">MSSVKPQRCIQLHALQAGHLTLPERFFVHPFSDTARRTVPSLSFLLQHLDTDSGKTTRIVFDLGLRHPTSNYPVPIQRHIQTRQPLTTEPDVVKSLEEGGLSPSDIDFVIYSHLHWDHVGDPKAFPKSTFVIGPGATALLDGDNPTLRGGHSFFEADLLPRDRTIELSPVEDSDSTHSTAEGGLISFHQPWLPHGSVPRTMDIFQDGSLLIVDAPGHLPGHVNLLARIEPHKYVYLAGDACHDRRLLTGEREISEWLDDHGHICCIHANKEDARRTIERIRVLEAEGVEIIFAHDVEWEENPRNSERFFG</sequence>
<comment type="similarity">
    <text evidence="2">Belongs to the metallo-beta-lactamase superfamily.</text>
</comment>
<dbReference type="GO" id="GO:0046872">
    <property type="term" value="F:metal ion binding"/>
    <property type="evidence" value="ECO:0007669"/>
    <property type="project" value="UniProtKB-KW"/>
</dbReference>
<evidence type="ECO:0000256" key="5">
    <source>
        <dbReference type="ARBA" id="ARBA00022833"/>
    </source>
</evidence>
<gene>
    <name evidence="7" type="ORF">N7532_000727</name>
</gene>
<dbReference type="InterPro" id="IPR051013">
    <property type="entry name" value="MBL_superfamily_lactonases"/>
</dbReference>
<comment type="caution">
    <text evidence="7">The sequence shown here is derived from an EMBL/GenBank/DDBJ whole genome shotgun (WGS) entry which is preliminary data.</text>
</comment>
<evidence type="ECO:0000259" key="6">
    <source>
        <dbReference type="SMART" id="SM00849"/>
    </source>
</evidence>
<dbReference type="SMART" id="SM00849">
    <property type="entry name" value="Lactamase_B"/>
    <property type="match status" value="1"/>
</dbReference>
<accession>A0A9W9KP43</accession>
<dbReference type="InterPro" id="IPR001279">
    <property type="entry name" value="Metallo-B-lactamas"/>
</dbReference>
<proteinExistence type="inferred from homology"/>
<comment type="cofactor">
    <cofactor evidence="1">
        <name>Zn(2+)</name>
        <dbReference type="ChEBI" id="CHEBI:29105"/>
    </cofactor>
</comment>
<protein>
    <recommendedName>
        <fullName evidence="6">Metallo-beta-lactamase domain-containing protein</fullName>
    </recommendedName>
</protein>
<evidence type="ECO:0000313" key="7">
    <source>
        <dbReference type="EMBL" id="KAJ5112682.1"/>
    </source>
</evidence>
<evidence type="ECO:0000256" key="1">
    <source>
        <dbReference type="ARBA" id="ARBA00001947"/>
    </source>
</evidence>
<dbReference type="PANTHER" id="PTHR42978">
    <property type="entry name" value="QUORUM-QUENCHING LACTONASE YTNP-RELATED-RELATED"/>
    <property type="match status" value="1"/>
</dbReference>
<dbReference type="InterPro" id="IPR036866">
    <property type="entry name" value="RibonucZ/Hydroxyglut_hydro"/>
</dbReference>
<dbReference type="GO" id="GO:0016787">
    <property type="term" value="F:hydrolase activity"/>
    <property type="evidence" value="ECO:0007669"/>
    <property type="project" value="UniProtKB-KW"/>
</dbReference>
<dbReference type="AlphaFoldDB" id="A0A9W9KP43"/>
<reference evidence="7" key="2">
    <citation type="journal article" date="2023" name="IMA Fungus">
        <title>Comparative genomic study of the Penicillium genus elucidates a diverse pangenome and 15 lateral gene transfer events.</title>
        <authorList>
            <person name="Petersen C."/>
            <person name="Sorensen T."/>
            <person name="Nielsen M.R."/>
            <person name="Sondergaard T.E."/>
            <person name="Sorensen J.L."/>
            <person name="Fitzpatrick D.A."/>
            <person name="Frisvad J.C."/>
            <person name="Nielsen K.L."/>
        </authorList>
    </citation>
    <scope>NUCLEOTIDE SEQUENCE</scope>
    <source>
        <strain evidence="7">IBT 30761</strain>
    </source>
</reference>
<evidence type="ECO:0000313" key="8">
    <source>
        <dbReference type="Proteomes" id="UP001149074"/>
    </source>
</evidence>
<keyword evidence="8" id="KW-1185">Reference proteome</keyword>
<dbReference type="CDD" id="cd07730">
    <property type="entry name" value="metallo-hydrolase-like_MBL-fold"/>
    <property type="match status" value="1"/>
</dbReference>
<dbReference type="Pfam" id="PF00753">
    <property type="entry name" value="Lactamase_B"/>
    <property type="match status" value="1"/>
</dbReference>
<organism evidence="7 8">
    <name type="scientific">Penicillium argentinense</name>
    <dbReference type="NCBI Taxonomy" id="1131581"/>
    <lineage>
        <taxon>Eukaryota</taxon>
        <taxon>Fungi</taxon>
        <taxon>Dikarya</taxon>
        <taxon>Ascomycota</taxon>
        <taxon>Pezizomycotina</taxon>
        <taxon>Eurotiomycetes</taxon>
        <taxon>Eurotiomycetidae</taxon>
        <taxon>Eurotiales</taxon>
        <taxon>Aspergillaceae</taxon>
        <taxon>Penicillium</taxon>
    </lineage>
</organism>
<evidence type="ECO:0000256" key="2">
    <source>
        <dbReference type="ARBA" id="ARBA00007749"/>
    </source>
</evidence>
<dbReference type="PANTHER" id="PTHR42978:SF2">
    <property type="entry name" value="102 KBASES UNSTABLE REGION: FROM 1 TO 119443"/>
    <property type="match status" value="1"/>
</dbReference>
<dbReference type="RefSeq" id="XP_056480455.1">
    <property type="nucleotide sequence ID" value="XM_056613231.1"/>
</dbReference>
<evidence type="ECO:0000256" key="3">
    <source>
        <dbReference type="ARBA" id="ARBA00022723"/>
    </source>
</evidence>
<dbReference type="SUPFAM" id="SSF56281">
    <property type="entry name" value="Metallo-hydrolase/oxidoreductase"/>
    <property type="match status" value="1"/>
</dbReference>
<feature type="domain" description="Metallo-beta-lactamase" evidence="6">
    <location>
        <begin position="40"/>
        <end position="294"/>
    </location>
</feature>
<reference evidence="7" key="1">
    <citation type="submission" date="2022-11" db="EMBL/GenBank/DDBJ databases">
        <authorList>
            <person name="Petersen C."/>
        </authorList>
    </citation>
    <scope>NUCLEOTIDE SEQUENCE</scope>
    <source>
        <strain evidence="7">IBT 30761</strain>
    </source>
</reference>
<dbReference type="OrthoDB" id="10250730at2759"/>